<gene>
    <name evidence="1" type="ORF">ACH5RR_000210</name>
</gene>
<protein>
    <submittedName>
        <fullName evidence="1">Uncharacterized protein</fullName>
    </submittedName>
</protein>
<keyword evidence="2" id="KW-1185">Reference proteome</keyword>
<comment type="caution">
    <text evidence="1">The sequence shown here is derived from an EMBL/GenBank/DDBJ whole genome shotgun (WGS) entry which is preliminary data.</text>
</comment>
<dbReference type="AlphaFoldDB" id="A0ABD3B055"/>
<dbReference type="Proteomes" id="UP001630127">
    <property type="component" value="Unassembled WGS sequence"/>
</dbReference>
<evidence type="ECO:0000313" key="1">
    <source>
        <dbReference type="EMBL" id="KAL3536844.1"/>
    </source>
</evidence>
<evidence type="ECO:0000313" key="2">
    <source>
        <dbReference type="Proteomes" id="UP001630127"/>
    </source>
</evidence>
<proteinExistence type="predicted"/>
<dbReference type="EMBL" id="JBJUIK010000001">
    <property type="protein sequence ID" value="KAL3536844.1"/>
    <property type="molecule type" value="Genomic_DNA"/>
</dbReference>
<reference evidence="1 2" key="1">
    <citation type="submission" date="2024-11" db="EMBL/GenBank/DDBJ databases">
        <title>A near-complete genome assembly of Cinchona calisaya.</title>
        <authorList>
            <person name="Lian D.C."/>
            <person name="Zhao X.W."/>
            <person name="Wei L."/>
        </authorList>
    </citation>
    <scope>NUCLEOTIDE SEQUENCE [LARGE SCALE GENOMIC DNA]</scope>
    <source>
        <tissue evidence="1">Nenye</tissue>
    </source>
</reference>
<name>A0ABD3B055_9GENT</name>
<sequence>MNAQLVGNKIYGEAPSGFSDAETSLERSLSMKELWIAIVFCILFMSVEIAGENAPEKLTPPDLKWALARWMSERYEQNSHGALP</sequence>
<organism evidence="1 2">
    <name type="scientific">Cinchona calisaya</name>
    <dbReference type="NCBI Taxonomy" id="153742"/>
    <lineage>
        <taxon>Eukaryota</taxon>
        <taxon>Viridiplantae</taxon>
        <taxon>Streptophyta</taxon>
        <taxon>Embryophyta</taxon>
        <taxon>Tracheophyta</taxon>
        <taxon>Spermatophyta</taxon>
        <taxon>Magnoliopsida</taxon>
        <taxon>eudicotyledons</taxon>
        <taxon>Gunneridae</taxon>
        <taxon>Pentapetalae</taxon>
        <taxon>asterids</taxon>
        <taxon>lamiids</taxon>
        <taxon>Gentianales</taxon>
        <taxon>Rubiaceae</taxon>
        <taxon>Cinchonoideae</taxon>
        <taxon>Cinchoneae</taxon>
        <taxon>Cinchona</taxon>
    </lineage>
</organism>
<accession>A0ABD3B055</accession>